<evidence type="ECO:0000313" key="4">
    <source>
        <dbReference type="Proteomes" id="UP001187471"/>
    </source>
</evidence>
<evidence type="ECO:0000313" key="3">
    <source>
        <dbReference type="EMBL" id="KAK2982068.1"/>
    </source>
</evidence>
<comment type="caution">
    <text evidence="3">The sequence shown here is derived from an EMBL/GenBank/DDBJ whole genome shotgun (WGS) entry which is preliminary data.</text>
</comment>
<feature type="domain" description="Transposase (putative) gypsy type" evidence="2">
    <location>
        <begin position="41"/>
        <end position="88"/>
    </location>
</feature>
<feature type="region of interest" description="Disordered" evidence="1">
    <location>
        <begin position="113"/>
        <end position="141"/>
    </location>
</feature>
<organism evidence="3 4">
    <name type="scientific">Escallonia rubra</name>
    <dbReference type="NCBI Taxonomy" id="112253"/>
    <lineage>
        <taxon>Eukaryota</taxon>
        <taxon>Viridiplantae</taxon>
        <taxon>Streptophyta</taxon>
        <taxon>Embryophyta</taxon>
        <taxon>Tracheophyta</taxon>
        <taxon>Spermatophyta</taxon>
        <taxon>Magnoliopsida</taxon>
        <taxon>eudicotyledons</taxon>
        <taxon>Gunneridae</taxon>
        <taxon>Pentapetalae</taxon>
        <taxon>asterids</taxon>
        <taxon>campanulids</taxon>
        <taxon>Escalloniales</taxon>
        <taxon>Escalloniaceae</taxon>
        <taxon>Escallonia</taxon>
    </lineage>
</organism>
<dbReference type="InterPro" id="IPR007321">
    <property type="entry name" value="Transposase_28"/>
</dbReference>
<keyword evidence="4" id="KW-1185">Reference proteome</keyword>
<dbReference type="Pfam" id="PF04195">
    <property type="entry name" value="Transposase_28"/>
    <property type="match status" value="1"/>
</dbReference>
<gene>
    <name evidence="3" type="ORF">RJ640_003193</name>
</gene>
<dbReference type="EMBL" id="JAVXUO010001472">
    <property type="protein sequence ID" value="KAK2982068.1"/>
    <property type="molecule type" value="Genomic_DNA"/>
</dbReference>
<accession>A0AA88R436</accession>
<reference evidence="3" key="1">
    <citation type="submission" date="2022-12" db="EMBL/GenBank/DDBJ databases">
        <title>Draft genome assemblies for two species of Escallonia (Escalloniales).</title>
        <authorList>
            <person name="Chanderbali A."/>
            <person name="Dervinis C."/>
            <person name="Anghel I."/>
            <person name="Soltis D."/>
            <person name="Soltis P."/>
            <person name="Zapata F."/>
        </authorList>
    </citation>
    <scope>NUCLEOTIDE SEQUENCE</scope>
    <source>
        <strain evidence="3">UCBG92.1500</strain>
        <tissue evidence="3">Leaf</tissue>
    </source>
</reference>
<dbReference type="AlphaFoldDB" id="A0AA88R436"/>
<evidence type="ECO:0000256" key="1">
    <source>
        <dbReference type="SAM" id="MobiDB-lite"/>
    </source>
</evidence>
<dbReference type="Proteomes" id="UP001187471">
    <property type="component" value="Unassembled WGS sequence"/>
</dbReference>
<proteinExistence type="predicted"/>
<sequence>MTKEEIKELLEEFPLPPGFSAQVPEIQEPANYGTDLETCIYEGHIRSGYRFPLHPFDLAFFNHYKMTPSQLLSNGWRKLVGLIYLVQTSRYKVEVKEFMKLNVWEERKRKGPLSGTRVEGVQGEKEGQGGRRCAPGPQEARAPGLIVSPLVTESVHIDEDLIFRPSGRLGWAMQACLAPTSPNNP</sequence>
<name>A0AA88R436_9ASTE</name>
<protein>
    <recommendedName>
        <fullName evidence="2">Transposase (putative) gypsy type domain-containing protein</fullName>
    </recommendedName>
</protein>
<evidence type="ECO:0000259" key="2">
    <source>
        <dbReference type="Pfam" id="PF04195"/>
    </source>
</evidence>